<organism evidence="9">
    <name type="scientific">Sulcionema specki</name>
    <dbReference type="NCBI Taxonomy" id="2016126"/>
    <lineage>
        <taxon>Eukaryota</taxon>
        <taxon>Discoba</taxon>
        <taxon>Euglenozoa</taxon>
        <taxon>Diplonemea</taxon>
        <taxon>Diplonemidae</taxon>
        <taxon>Sulcionema</taxon>
    </lineage>
</organism>
<reference evidence="9" key="1">
    <citation type="journal article" date="2020" name="Nucleic Acids Res.">
        <title>Gene fragmentation and RNA editing without borders: eccentric mitochondrial genomes of diplonemids.</title>
        <authorList>
            <person name="Kaur B."/>
            <person name="Zahonova K."/>
            <person name="Valach M."/>
            <person name="Faktorova D."/>
            <person name="Prokopchuk G."/>
            <person name="Burger G."/>
            <person name="Lukes J."/>
        </authorList>
    </citation>
    <scope>NUCLEOTIDE SEQUENCE</scope>
</reference>
<sequence length="126" mass="13832">MDVLQILSSHLAMYGSHSIHVHGISYNALLRGDHVLTTYSDGTIRCIVCRLCSTICPASAISITTGLTHSSIRYCIEYSVCHSRCIYCGWCDVVCPVWCITETTSTNGVVVTRYALLLTVDQLVLS</sequence>
<dbReference type="InterPro" id="IPR017900">
    <property type="entry name" value="4Fe4S_Fe_S_CS"/>
</dbReference>
<keyword evidence="4" id="KW-0479">Metal-binding</keyword>
<evidence type="ECO:0000313" key="9">
    <source>
        <dbReference type="EMBL" id="QHQ98711.1"/>
    </source>
</evidence>
<protein>
    <submittedName>
        <fullName evidence="9">NADH dehydrogenase subunit 8</fullName>
    </submittedName>
</protein>
<feature type="domain" description="4Fe-4S ferredoxin-type" evidence="8">
    <location>
        <begin position="76"/>
        <end position="105"/>
    </location>
</feature>
<dbReference type="PANTHER" id="PTHR10849">
    <property type="entry name" value="NADH DEHYDROGENASE UBIQUINONE IRON-SULFUR PROTEIN 8, MITOCHONDRIAL"/>
    <property type="match status" value="1"/>
</dbReference>
<dbReference type="EMBL" id="MN109414">
    <property type="protein sequence ID" value="QHQ98711.1"/>
    <property type="molecule type" value="mRNA"/>
</dbReference>
<dbReference type="GO" id="GO:0051539">
    <property type="term" value="F:4 iron, 4 sulfur cluster binding"/>
    <property type="evidence" value="ECO:0007669"/>
    <property type="project" value="UniProtKB-KW"/>
</dbReference>
<keyword evidence="7" id="KW-0411">Iron-sulfur</keyword>
<dbReference type="GO" id="GO:0009060">
    <property type="term" value="P:aerobic respiration"/>
    <property type="evidence" value="ECO:0007669"/>
    <property type="project" value="TreeGrafter"/>
</dbReference>
<evidence type="ECO:0000256" key="6">
    <source>
        <dbReference type="ARBA" id="ARBA00023004"/>
    </source>
</evidence>
<dbReference type="PROSITE" id="PS00198">
    <property type="entry name" value="4FE4S_FER_1"/>
    <property type="match status" value="2"/>
</dbReference>
<dbReference type="PANTHER" id="PTHR10849:SF20">
    <property type="entry name" value="NADH DEHYDROGENASE [UBIQUINONE] IRON-SULFUR PROTEIN 8, MITOCHONDRIAL"/>
    <property type="match status" value="1"/>
</dbReference>
<dbReference type="GO" id="GO:0046872">
    <property type="term" value="F:metal ion binding"/>
    <property type="evidence" value="ECO:0007669"/>
    <property type="project" value="UniProtKB-KW"/>
</dbReference>
<dbReference type="GO" id="GO:0003954">
    <property type="term" value="F:NADH dehydrogenase activity"/>
    <property type="evidence" value="ECO:0007669"/>
    <property type="project" value="TreeGrafter"/>
</dbReference>
<feature type="domain" description="4Fe-4S ferredoxin-type" evidence="8">
    <location>
        <begin position="36"/>
        <end position="66"/>
    </location>
</feature>
<dbReference type="GO" id="GO:0016020">
    <property type="term" value="C:membrane"/>
    <property type="evidence" value="ECO:0007669"/>
    <property type="project" value="InterPro"/>
</dbReference>
<dbReference type="Gene3D" id="3.30.70.3270">
    <property type="match status" value="1"/>
</dbReference>
<keyword evidence="3" id="KW-0004">4Fe-4S</keyword>
<dbReference type="PROSITE" id="PS51379">
    <property type="entry name" value="4FE4S_FER_2"/>
    <property type="match status" value="2"/>
</dbReference>
<comment type="similarity">
    <text evidence="2">Belongs to the complex I 23 kDa subunit family.</text>
</comment>
<geneLocation type="mitochondrion" evidence="9"/>
<dbReference type="AlphaFoldDB" id="A0A6G5ZU17"/>
<evidence type="ECO:0000256" key="2">
    <source>
        <dbReference type="ARBA" id="ARBA00010277"/>
    </source>
</evidence>
<keyword evidence="5" id="KW-1278">Translocase</keyword>
<dbReference type="InterPro" id="IPR010226">
    <property type="entry name" value="NADH_quinone_OxRdtase_chainI"/>
</dbReference>
<proteinExistence type="evidence at transcript level"/>
<keyword evidence="6" id="KW-0408">Iron</keyword>
<comment type="cofactor">
    <cofactor evidence="1">
        <name>[4Fe-4S] cluster</name>
        <dbReference type="ChEBI" id="CHEBI:49883"/>
    </cofactor>
</comment>
<accession>A0A6G5ZU17</accession>
<evidence type="ECO:0000256" key="3">
    <source>
        <dbReference type="ARBA" id="ARBA00022485"/>
    </source>
</evidence>
<dbReference type="SUPFAM" id="SSF54862">
    <property type="entry name" value="4Fe-4S ferredoxins"/>
    <property type="match status" value="1"/>
</dbReference>
<dbReference type="InterPro" id="IPR017896">
    <property type="entry name" value="4Fe4S_Fe-S-bd"/>
</dbReference>
<evidence type="ECO:0000256" key="5">
    <source>
        <dbReference type="ARBA" id="ARBA00022967"/>
    </source>
</evidence>
<evidence type="ECO:0000256" key="7">
    <source>
        <dbReference type="ARBA" id="ARBA00023014"/>
    </source>
</evidence>
<name>A0A6G5ZU17_9EUGL</name>
<keyword evidence="9" id="KW-0496">Mitochondrion</keyword>
<evidence type="ECO:0000259" key="8">
    <source>
        <dbReference type="PROSITE" id="PS51379"/>
    </source>
</evidence>
<evidence type="ECO:0000256" key="4">
    <source>
        <dbReference type="ARBA" id="ARBA00022723"/>
    </source>
</evidence>
<evidence type="ECO:0000256" key="1">
    <source>
        <dbReference type="ARBA" id="ARBA00001966"/>
    </source>
</evidence>